<dbReference type="OrthoDB" id="174652at2"/>
<sequence>MASFFNTTEQGSKKGMKHSNRRANARARAARNGAAMSCRRIAMRWIPAAVGLVFSASALGQEATTGTTPATAAAATGSAARPVEPALPAVTVNGARENPINPPTTAGSKVPLTAREVPQSVTVVNSERIREQNLVTLEDALAQATGVFVEKRDQERTIYYSRGLEIDTFLLDGVPTKYDWRNTVQPDLSMIDRVEVLKGPSGLLSGAGKTGGAINLVRKKPTRETQVQGALSVGSWNNYRAEIDAGGALNADGTLRARLTGAFQDKDSFIDKANMRTGALYGVVEYDITPSTMVTVGANYQDSEGRQPWTLPAYYNPVTRQASLLDVPRSTYLGADWNSDHFYTTSAFAELEHKFDSGWQVKGALRYLNNQMHREQAYAYAPVIPGVNTTTLFAAKQTYTQEQTSFDVYANGPFSLFGRRHKALIGFNFSDSERRDPRYSSTPFSQVVNIFSPRSDFAKPVFTPNGSGTTTSTRQYGVYGDARFSLLDPVTLVLGGRLSWWDINARQYTPTASVTKQDNINAKFTPFAGLIYDFTEHWSAYASYAEIFQPQDEYFTASGNLVNPIKGKQYEVGLKGEFFEGALNTSVALFQVRETGRATVDYVNTTNPSNPFYVSQGETKSQGFELEASGRITPNWTVYAGYTFNVTTDLQDRTGQLNTAFSAIAPKHLFKLWTQYRLPGDFKRWRIGGGMTAVSHVQNTALFPAPIGAVTLRRGGYATFDAAIGYDFNKHVSADLNLTNLFDRSYYARINNPREGNIWGQPRAAMFTVRMKM</sequence>
<evidence type="ECO:0000256" key="9">
    <source>
        <dbReference type="ARBA" id="ARBA00023237"/>
    </source>
</evidence>
<evidence type="ECO:0000256" key="8">
    <source>
        <dbReference type="ARBA" id="ARBA00023170"/>
    </source>
</evidence>
<keyword evidence="5 10" id="KW-0812">Transmembrane</keyword>
<keyword evidence="4 10" id="KW-1134">Transmembrane beta strand</keyword>
<dbReference type="STRING" id="1349762.GCA_001592245_04372"/>
<feature type="domain" description="TonB-dependent receptor-like beta-barrel" evidence="13">
    <location>
        <begin position="310"/>
        <end position="741"/>
    </location>
</feature>
<evidence type="ECO:0000256" key="5">
    <source>
        <dbReference type="ARBA" id="ARBA00022692"/>
    </source>
</evidence>
<dbReference type="GO" id="GO:0038023">
    <property type="term" value="F:signaling receptor activity"/>
    <property type="evidence" value="ECO:0007669"/>
    <property type="project" value="InterPro"/>
</dbReference>
<keyword evidence="7 10" id="KW-0472">Membrane</keyword>
<comment type="similarity">
    <text evidence="2 10 11">Belongs to the TonB-dependent receptor family.</text>
</comment>
<keyword evidence="9 10" id="KW-0998">Cell outer membrane</keyword>
<dbReference type="Pfam" id="PF00593">
    <property type="entry name" value="TonB_dep_Rec_b-barrel"/>
    <property type="match status" value="1"/>
</dbReference>
<feature type="region of interest" description="Disordered" evidence="12">
    <location>
        <begin position="1"/>
        <end position="23"/>
    </location>
</feature>
<evidence type="ECO:0000256" key="11">
    <source>
        <dbReference type="RuleBase" id="RU003357"/>
    </source>
</evidence>
<evidence type="ECO:0000256" key="6">
    <source>
        <dbReference type="ARBA" id="ARBA00023077"/>
    </source>
</evidence>
<evidence type="ECO:0000313" key="16">
    <source>
        <dbReference type="Proteomes" id="UP000295294"/>
    </source>
</evidence>
<accession>A0A4P7LCF8</accession>
<dbReference type="Proteomes" id="UP000295294">
    <property type="component" value="Chromosome 1"/>
</dbReference>
<feature type="compositionally biased region" description="Basic residues" evidence="12">
    <location>
        <begin position="14"/>
        <end position="23"/>
    </location>
</feature>
<dbReference type="KEGG" id="cox:E0W60_02330"/>
<proteinExistence type="inferred from homology"/>
<dbReference type="Gene3D" id="2.170.130.10">
    <property type="entry name" value="TonB-dependent receptor, plug domain"/>
    <property type="match status" value="1"/>
</dbReference>
<protein>
    <submittedName>
        <fullName evidence="15">TonB-dependent siderophore receptor</fullName>
    </submittedName>
</protein>
<dbReference type="InterPro" id="IPR036942">
    <property type="entry name" value="Beta-barrel_TonB_sf"/>
</dbReference>
<evidence type="ECO:0000256" key="7">
    <source>
        <dbReference type="ARBA" id="ARBA00023136"/>
    </source>
</evidence>
<gene>
    <name evidence="15" type="ORF">E0W60_02330</name>
</gene>
<comment type="subcellular location">
    <subcellularLocation>
        <location evidence="1 10">Cell outer membrane</location>
        <topology evidence="1 10">Multi-pass membrane protein</topology>
    </subcellularLocation>
</comment>
<evidence type="ECO:0000256" key="10">
    <source>
        <dbReference type="PROSITE-ProRule" id="PRU01360"/>
    </source>
</evidence>
<dbReference type="InterPro" id="IPR010105">
    <property type="entry name" value="TonB_sidphr_rcpt"/>
</dbReference>
<dbReference type="SUPFAM" id="SSF56935">
    <property type="entry name" value="Porins"/>
    <property type="match status" value="1"/>
</dbReference>
<feature type="domain" description="TonB-dependent receptor plug" evidence="14">
    <location>
        <begin position="114"/>
        <end position="213"/>
    </location>
</feature>
<dbReference type="InterPro" id="IPR039426">
    <property type="entry name" value="TonB-dep_rcpt-like"/>
</dbReference>
<dbReference type="InterPro" id="IPR000531">
    <property type="entry name" value="Beta-barrel_TonB"/>
</dbReference>
<dbReference type="InterPro" id="IPR037066">
    <property type="entry name" value="Plug_dom_sf"/>
</dbReference>
<dbReference type="GO" id="GO:0015344">
    <property type="term" value="F:siderophore uptake transmembrane transporter activity"/>
    <property type="evidence" value="ECO:0007669"/>
    <property type="project" value="TreeGrafter"/>
</dbReference>
<organism evidence="15 16">
    <name type="scientific">Cupriavidus oxalaticus</name>
    <dbReference type="NCBI Taxonomy" id="96344"/>
    <lineage>
        <taxon>Bacteria</taxon>
        <taxon>Pseudomonadati</taxon>
        <taxon>Pseudomonadota</taxon>
        <taxon>Betaproteobacteria</taxon>
        <taxon>Burkholderiales</taxon>
        <taxon>Burkholderiaceae</taxon>
        <taxon>Cupriavidus</taxon>
    </lineage>
</organism>
<dbReference type="PANTHER" id="PTHR32552:SF74">
    <property type="entry name" value="HYDROXAMATE SIDEROPHORE RECEPTOR FHUE"/>
    <property type="match status" value="1"/>
</dbReference>
<reference evidence="15 16" key="1">
    <citation type="submission" date="2019-03" db="EMBL/GenBank/DDBJ databases">
        <title>Efficiently degradation of phenoxyalkanoic acid herbicides by Cupriavidus oxalaticus strain X32.</title>
        <authorList>
            <person name="Sheng X."/>
        </authorList>
    </citation>
    <scope>NUCLEOTIDE SEQUENCE [LARGE SCALE GENOMIC DNA]</scope>
    <source>
        <strain evidence="15 16">X32</strain>
    </source>
</reference>
<feature type="compositionally biased region" description="Polar residues" evidence="12">
    <location>
        <begin position="1"/>
        <end position="10"/>
    </location>
</feature>
<dbReference type="GO" id="GO:0015891">
    <property type="term" value="P:siderophore transport"/>
    <property type="evidence" value="ECO:0007669"/>
    <property type="project" value="InterPro"/>
</dbReference>
<dbReference type="AlphaFoldDB" id="A0A4P7LCF8"/>
<dbReference type="Pfam" id="PF07715">
    <property type="entry name" value="Plug"/>
    <property type="match status" value="1"/>
</dbReference>
<evidence type="ECO:0000256" key="1">
    <source>
        <dbReference type="ARBA" id="ARBA00004571"/>
    </source>
</evidence>
<dbReference type="CDD" id="cd01347">
    <property type="entry name" value="ligand_gated_channel"/>
    <property type="match status" value="1"/>
</dbReference>
<dbReference type="InterPro" id="IPR012910">
    <property type="entry name" value="Plug_dom"/>
</dbReference>
<dbReference type="GO" id="GO:0009279">
    <property type="term" value="C:cell outer membrane"/>
    <property type="evidence" value="ECO:0007669"/>
    <property type="project" value="UniProtKB-SubCell"/>
</dbReference>
<evidence type="ECO:0000256" key="3">
    <source>
        <dbReference type="ARBA" id="ARBA00022448"/>
    </source>
</evidence>
<evidence type="ECO:0000259" key="14">
    <source>
        <dbReference type="Pfam" id="PF07715"/>
    </source>
</evidence>
<dbReference type="PANTHER" id="PTHR32552">
    <property type="entry name" value="FERRICHROME IRON RECEPTOR-RELATED"/>
    <property type="match status" value="1"/>
</dbReference>
<evidence type="ECO:0000256" key="4">
    <source>
        <dbReference type="ARBA" id="ARBA00022452"/>
    </source>
</evidence>
<keyword evidence="8 15" id="KW-0675">Receptor</keyword>
<evidence type="ECO:0000259" key="13">
    <source>
        <dbReference type="Pfam" id="PF00593"/>
    </source>
</evidence>
<keyword evidence="3 10" id="KW-0813">Transport</keyword>
<evidence type="ECO:0000313" key="15">
    <source>
        <dbReference type="EMBL" id="QBY50077.1"/>
    </source>
</evidence>
<dbReference type="NCBIfam" id="TIGR01783">
    <property type="entry name" value="TonB-siderophor"/>
    <property type="match status" value="1"/>
</dbReference>
<dbReference type="PROSITE" id="PS52016">
    <property type="entry name" value="TONB_DEPENDENT_REC_3"/>
    <property type="match status" value="1"/>
</dbReference>
<dbReference type="Gene3D" id="2.40.170.20">
    <property type="entry name" value="TonB-dependent receptor, beta-barrel domain"/>
    <property type="match status" value="1"/>
</dbReference>
<evidence type="ECO:0000256" key="12">
    <source>
        <dbReference type="SAM" id="MobiDB-lite"/>
    </source>
</evidence>
<evidence type="ECO:0000256" key="2">
    <source>
        <dbReference type="ARBA" id="ARBA00009810"/>
    </source>
</evidence>
<name>A0A4P7LCF8_9BURK</name>
<keyword evidence="6 11" id="KW-0798">TonB box</keyword>
<dbReference type="EMBL" id="CP038634">
    <property type="protein sequence ID" value="QBY50077.1"/>
    <property type="molecule type" value="Genomic_DNA"/>
</dbReference>